<keyword evidence="3" id="KW-1185">Reference proteome</keyword>
<evidence type="ECO:0000259" key="1">
    <source>
        <dbReference type="PROSITE" id="PS50943"/>
    </source>
</evidence>
<dbReference type="PANTHER" id="PTHR37301">
    <property type="entry name" value="DNA-BINDING PROTEIN-RELATED"/>
    <property type="match status" value="1"/>
</dbReference>
<dbReference type="CDD" id="cd00093">
    <property type="entry name" value="HTH_XRE"/>
    <property type="match status" value="1"/>
</dbReference>
<evidence type="ECO:0000313" key="3">
    <source>
        <dbReference type="Proteomes" id="UP000308508"/>
    </source>
</evidence>
<dbReference type="AlphaFoldDB" id="A0A5R9PGR5"/>
<comment type="caution">
    <text evidence="2">The sequence shown here is derived from an EMBL/GenBank/DDBJ whole genome shotgun (WGS) entry which is preliminary data.</text>
</comment>
<dbReference type="SUPFAM" id="SSF47413">
    <property type="entry name" value="lambda repressor-like DNA-binding domains"/>
    <property type="match status" value="1"/>
</dbReference>
<dbReference type="SMART" id="SM00530">
    <property type="entry name" value="HTH_XRE"/>
    <property type="match status" value="1"/>
</dbReference>
<reference evidence="2 3" key="1">
    <citation type="submission" date="2019-04" db="EMBL/GenBank/DDBJ databases">
        <authorList>
            <person name="Grouzdev D.S."/>
            <person name="Nazina T.N."/>
        </authorList>
    </citation>
    <scope>NUCLEOTIDE SEQUENCE [LARGE SCALE GENOMIC DNA]</scope>
    <source>
        <strain evidence="2 3">SHC 3-19</strain>
    </source>
</reference>
<dbReference type="Gene3D" id="1.10.260.40">
    <property type="entry name" value="lambda repressor-like DNA-binding domains"/>
    <property type="match status" value="1"/>
</dbReference>
<dbReference type="EMBL" id="SROY01000002">
    <property type="protein sequence ID" value="TLX22257.1"/>
    <property type="molecule type" value="Genomic_DNA"/>
</dbReference>
<evidence type="ECO:0000313" key="2">
    <source>
        <dbReference type="EMBL" id="TLX22257.1"/>
    </source>
</evidence>
<dbReference type="Proteomes" id="UP000308508">
    <property type="component" value="Unassembled WGS sequence"/>
</dbReference>
<dbReference type="PROSITE" id="PS50943">
    <property type="entry name" value="HTH_CROC1"/>
    <property type="match status" value="1"/>
</dbReference>
<accession>A0A5R9PGR5</accession>
<dbReference type="STRING" id="1123377.GCA_000423885_00332"/>
<organism evidence="2 3">
    <name type="scientific">Thermomonas fusca</name>
    <dbReference type="NCBI Taxonomy" id="215690"/>
    <lineage>
        <taxon>Bacteria</taxon>
        <taxon>Pseudomonadati</taxon>
        <taxon>Pseudomonadota</taxon>
        <taxon>Gammaproteobacteria</taxon>
        <taxon>Lysobacterales</taxon>
        <taxon>Lysobacteraceae</taxon>
        <taxon>Thermomonas</taxon>
    </lineage>
</organism>
<name>A0A5R9PGR5_9GAMM</name>
<sequence length="81" mass="8756">MPVRITLDAMLANRGMTARELAATVGISETQMSLFRSGKVKGIRFRTLARLCAALDCVPGDLLDYDFDPDDLHGVDADAEG</sequence>
<proteinExistence type="predicted"/>
<dbReference type="Pfam" id="PF13443">
    <property type="entry name" value="HTH_26"/>
    <property type="match status" value="1"/>
</dbReference>
<dbReference type="InterPro" id="IPR010982">
    <property type="entry name" value="Lambda_DNA-bd_dom_sf"/>
</dbReference>
<dbReference type="GO" id="GO:0003677">
    <property type="term" value="F:DNA binding"/>
    <property type="evidence" value="ECO:0007669"/>
    <property type="project" value="InterPro"/>
</dbReference>
<dbReference type="RefSeq" id="WP_138348544.1">
    <property type="nucleotide sequence ID" value="NZ_SROY01000002.1"/>
</dbReference>
<dbReference type="PANTHER" id="PTHR37301:SF1">
    <property type="entry name" value="DNA-BINDING PROTEIN"/>
    <property type="match status" value="1"/>
</dbReference>
<gene>
    <name evidence="2" type="ORF">E5S66_07030</name>
</gene>
<protein>
    <submittedName>
        <fullName evidence="2">Transcriptional regulator</fullName>
    </submittedName>
</protein>
<feature type="domain" description="HTH cro/C1-type" evidence="1">
    <location>
        <begin position="7"/>
        <end position="62"/>
    </location>
</feature>
<dbReference type="InterPro" id="IPR001387">
    <property type="entry name" value="Cro/C1-type_HTH"/>
</dbReference>